<dbReference type="InterPro" id="IPR003593">
    <property type="entry name" value="AAA+_ATPase"/>
</dbReference>
<accession>A0ABV5YVW8</accession>
<sequence length="547" mass="58333">RRRTAGAPAVAAPGLHRRPGHGRAAVGLPAPPLSRHLVFTGAPGTGKTTVARLYGRILAELGVISTGQLVEVGRPDLVASVVGGTALKTAEKFEQALGGVLFIDEAYTLSANASGGPDFGREAIDTLVKLMEDHRDEIVVIVAGYTHEMRRFLATNPGLASRFSRTIEFADYSPADLVTIVEGQCRAHDYRLEYETRAALVTFFENMPRDDAFGNGRSARKVFEEMVGRQAYRLAEEPDITPVEMTRLLPSDLAPPAAAGVGAGVGASDVGRVDSLLAELRQMVGLADVKREVGNMVDLLASSRQRIEAGLPAPPLSRHLIFAGPPGTGKTTVARLYGSILAAMGVLQRGQVIEVGRADLVGEYIGHTAQRTKAAFDRARGGVLFIDEAYTLASASGSGPDFGREAIDTLVKLMEDHRDEVVVIAAGYEGEMETFLGANPGLSSRFSHRVRFADYSTDELVTIVSQHAAAAGYELSTATVAALRAHFAGVQRGSSFGNGRYARQVLDEAVTRHAKRMRRTESPTIQDLSLLLREDVAPVPAQAGAGE</sequence>
<comment type="similarity">
    <text evidence="1">Belongs to the CbxX/CfxQ family.</text>
</comment>
<keyword evidence="7" id="KW-1185">Reference proteome</keyword>
<dbReference type="PRINTS" id="PR00819">
    <property type="entry name" value="CBXCFQXSUPER"/>
</dbReference>
<evidence type="ECO:0000256" key="2">
    <source>
        <dbReference type="ARBA" id="ARBA00022741"/>
    </source>
</evidence>
<dbReference type="InterPro" id="IPR041627">
    <property type="entry name" value="AAA_lid_6"/>
</dbReference>
<dbReference type="InterPro" id="IPR000641">
    <property type="entry name" value="CbxX/CfxQ"/>
</dbReference>
<organism evidence="6 7">
    <name type="scientific">Actinoallomurus acaciae</name>
    <dbReference type="NCBI Taxonomy" id="502577"/>
    <lineage>
        <taxon>Bacteria</taxon>
        <taxon>Bacillati</taxon>
        <taxon>Actinomycetota</taxon>
        <taxon>Actinomycetes</taxon>
        <taxon>Streptosporangiales</taxon>
        <taxon>Thermomonosporaceae</taxon>
        <taxon>Actinoallomurus</taxon>
    </lineage>
</organism>
<evidence type="ECO:0000256" key="1">
    <source>
        <dbReference type="ARBA" id="ARBA00010378"/>
    </source>
</evidence>
<feature type="domain" description="AAA+ ATPase" evidence="5">
    <location>
        <begin position="33"/>
        <end position="173"/>
    </location>
</feature>
<gene>
    <name evidence="6" type="ORF">ACFFNX_44535</name>
</gene>
<feature type="region of interest" description="Disordered" evidence="4">
    <location>
        <begin position="1"/>
        <end position="22"/>
    </location>
</feature>
<evidence type="ECO:0000313" key="7">
    <source>
        <dbReference type="Proteomes" id="UP001589627"/>
    </source>
</evidence>
<evidence type="ECO:0000256" key="3">
    <source>
        <dbReference type="ARBA" id="ARBA00022840"/>
    </source>
</evidence>
<feature type="non-terminal residue" evidence="6">
    <location>
        <position position="1"/>
    </location>
</feature>
<comment type="caution">
    <text evidence="6">The sequence shown here is derived from an EMBL/GenBank/DDBJ whole genome shotgun (WGS) entry which is preliminary data.</text>
</comment>
<dbReference type="Pfam" id="PF17866">
    <property type="entry name" value="AAA_lid_6"/>
    <property type="match status" value="2"/>
</dbReference>
<dbReference type="Gene3D" id="3.40.50.300">
    <property type="entry name" value="P-loop containing nucleotide triphosphate hydrolases"/>
    <property type="match status" value="2"/>
</dbReference>
<dbReference type="PANTHER" id="PTHR43392:SF2">
    <property type="entry name" value="AAA-TYPE ATPASE FAMILY PROTEIN _ ANKYRIN REPEAT FAMILY PROTEIN"/>
    <property type="match status" value="1"/>
</dbReference>
<dbReference type="InterPro" id="IPR050773">
    <property type="entry name" value="CbxX/CfxQ_RuBisCO_ESX"/>
</dbReference>
<dbReference type="EMBL" id="JBHLZP010000666">
    <property type="protein sequence ID" value="MFB9839234.1"/>
    <property type="molecule type" value="Genomic_DNA"/>
</dbReference>
<dbReference type="SUPFAM" id="SSF52540">
    <property type="entry name" value="P-loop containing nucleoside triphosphate hydrolases"/>
    <property type="match status" value="2"/>
</dbReference>
<dbReference type="Proteomes" id="UP001589627">
    <property type="component" value="Unassembled WGS sequence"/>
</dbReference>
<dbReference type="CDD" id="cd00009">
    <property type="entry name" value="AAA"/>
    <property type="match status" value="2"/>
</dbReference>
<evidence type="ECO:0000256" key="4">
    <source>
        <dbReference type="SAM" id="MobiDB-lite"/>
    </source>
</evidence>
<feature type="domain" description="AAA+ ATPase" evidence="5">
    <location>
        <begin position="316"/>
        <end position="456"/>
    </location>
</feature>
<keyword evidence="3" id="KW-0067">ATP-binding</keyword>
<evidence type="ECO:0000313" key="6">
    <source>
        <dbReference type="EMBL" id="MFB9839234.1"/>
    </source>
</evidence>
<dbReference type="InterPro" id="IPR003959">
    <property type="entry name" value="ATPase_AAA_core"/>
</dbReference>
<dbReference type="InterPro" id="IPR027417">
    <property type="entry name" value="P-loop_NTPase"/>
</dbReference>
<reference evidence="6 7" key="1">
    <citation type="submission" date="2024-09" db="EMBL/GenBank/DDBJ databases">
        <authorList>
            <person name="Sun Q."/>
            <person name="Mori K."/>
        </authorList>
    </citation>
    <scope>NUCLEOTIDE SEQUENCE [LARGE SCALE GENOMIC DNA]</scope>
    <source>
        <strain evidence="6 7">TBRC 0563</strain>
    </source>
</reference>
<evidence type="ECO:0000259" key="5">
    <source>
        <dbReference type="SMART" id="SM00382"/>
    </source>
</evidence>
<keyword evidence="2" id="KW-0547">Nucleotide-binding</keyword>
<proteinExistence type="inferred from homology"/>
<dbReference type="Pfam" id="PF00004">
    <property type="entry name" value="AAA"/>
    <property type="match status" value="2"/>
</dbReference>
<dbReference type="Gene3D" id="1.10.8.60">
    <property type="match status" value="2"/>
</dbReference>
<dbReference type="SMART" id="SM00382">
    <property type="entry name" value="AAA"/>
    <property type="match status" value="2"/>
</dbReference>
<protein>
    <submittedName>
        <fullName evidence="6">AAA family ATPase</fullName>
    </submittedName>
</protein>
<dbReference type="RefSeq" id="WP_378212317.1">
    <property type="nucleotide sequence ID" value="NZ_JBHLZP010000666.1"/>
</dbReference>
<dbReference type="PANTHER" id="PTHR43392">
    <property type="entry name" value="AAA-TYPE ATPASE FAMILY PROTEIN / ANKYRIN REPEAT FAMILY PROTEIN"/>
    <property type="match status" value="1"/>
</dbReference>
<name>A0ABV5YVW8_9ACTN</name>